<gene>
    <name evidence="4" type="ORF">AB0K95_14375</name>
</gene>
<keyword evidence="5" id="KW-1185">Reference proteome</keyword>
<name>A0ABV3JE67_9ACTN</name>
<sequence>MQSITIRRAVAQDAEHLTALIQASGAYRGEYASIISGYQVTAGYVARHRVFVAIDAADHLLGFYALVLDPPELDLAFVSDDVQGVGVGRLLIEHMIRQAGEAGLTEVRVVAHPPAQRFYLRLGAERVGTVAPSPPKISWERPELRFTIAGRGAAEHPAVTATR</sequence>
<accession>A0ABV3JE67</accession>
<dbReference type="Pfam" id="PF13673">
    <property type="entry name" value="Acetyltransf_10"/>
    <property type="match status" value="1"/>
</dbReference>
<feature type="domain" description="N-acetyltransferase" evidence="3">
    <location>
        <begin position="4"/>
        <end position="144"/>
    </location>
</feature>
<evidence type="ECO:0000259" key="3">
    <source>
        <dbReference type="PROSITE" id="PS51186"/>
    </source>
</evidence>
<dbReference type="PROSITE" id="PS51186">
    <property type="entry name" value="GNAT"/>
    <property type="match status" value="1"/>
</dbReference>
<protein>
    <submittedName>
        <fullName evidence="4">GNAT family N-acetyltransferase</fullName>
    </submittedName>
</protein>
<organism evidence="4 5">
    <name type="scientific">Streptomyces werraensis</name>
    <dbReference type="NCBI Taxonomy" id="68284"/>
    <lineage>
        <taxon>Bacteria</taxon>
        <taxon>Bacillati</taxon>
        <taxon>Actinomycetota</taxon>
        <taxon>Actinomycetes</taxon>
        <taxon>Kitasatosporales</taxon>
        <taxon>Streptomycetaceae</taxon>
        <taxon>Streptomyces</taxon>
    </lineage>
</organism>
<evidence type="ECO:0000313" key="4">
    <source>
        <dbReference type="EMBL" id="MEV5246440.1"/>
    </source>
</evidence>
<dbReference type="Proteomes" id="UP001552527">
    <property type="component" value="Unassembled WGS sequence"/>
</dbReference>
<evidence type="ECO:0000256" key="1">
    <source>
        <dbReference type="ARBA" id="ARBA00022679"/>
    </source>
</evidence>
<dbReference type="InterPro" id="IPR050832">
    <property type="entry name" value="Bact_Acetyltransf"/>
</dbReference>
<dbReference type="SUPFAM" id="SSF55729">
    <property type="entry name" value="Acyl-CoA N-acyltransferases (Nat)"/>
    <property type="match status" value="1"/>
</dbReference>
<dbReference type="InterPro" id="IPR000182">
    <property type="entry name" value="GNAT_dom"/>
</dbReference>
<keyword evidence="1" id="KW-0808">Transferase</keyword>
<dbReference type="EMBL" id="JBFATE010000005">
    <property type="protein sequence ID" value="MEV5246440.1"/>
    <property type="molecule type" value="Genomic_DNA"/>
</dbReference>
<dbReference type="Gene3D" id="3.40.630.30">
    <property type="match status" value="1"/>
</dbReference>
<dbReference type="RefSeq" id="WP_364021709.1">
    <property type="nucleotide sequence ID" value="NZ_JBFATD010000008.1"/>
</dbReference>
<dbReference type="InterPro" id="IPR016181">
    <property type="entry name" value="Acyl_CoA_acyltransferase"/>
</dbReference>
<proteinExistence type="predicted"/>
<evidence type="ECO:0000256" key="2">
    <source>
        <dbReference type="ARBA" id="ARBA00023315"/>
    </source>
</evidence>
<dbReference type="PANTHER" id="PTHR43877">
    <property type="entry name" value="AMINOALKYLPHOSPHONATE N-ACETYLTRANSFERASE-RELATED-RELATED"/>
    <property type="match status" value="1"/>
</dbReference>
<dbReference type="CDD" id="cd04301">
    <property type="entry name" value="NAT_SF"/>
    <property type="match status" value="1"/>
</dbReference>
<reference evidence="4 5" key="1">
    <citation type="submission" date="2024-06" db="EMBL/GenBank/DDBJ databases">
        <title>The Natural Products Discovery Center: Release of the First 8490 Sequenced Strains for Exploring Actinobacteria Biosynthetic Diversity.</title>
        <authorList>
            <person name="Kalkreuter E."/>
            <person name="Kautsar S.A."/>
            <person name="Yang D."/>
            <person name="Bader C.D."/>
            <person name="Teijaro C.N."/>
            <person name="Fluegel L."/>
            <person name="Davis C.M."/>
            <person name="Simpson J.R."/>
            <person name="Lauterbach L."/>
            <person name="Steele A.D."/>
            <person name="Gui C."/>
            <person name="Meng S."/>
            <person name="Li G."/>
            <person name="Viehrig K."/>
            <person name="Ye F."/>
            <person name="Su P."/>
            <person name="Kiefer A.F."/>
            <person name="Nichols A."/>
            <person name="Cepeda A.J."/>
            <person name="Yan W."/>
            <person name="Fan B."/>
            <person name="Jiang Y."/>
            <person name="Adhikari A."/>
            <person name="Zheng C.-J."/>
            <person name="Schuster L."/>
            <person name="Cowan T.M."/>
            <person name="Smanski M.J."/>
            <person name="Chevrette M.G."/>
            <person name="De Carvalho L.P.S."/>
            <person name="Shen B."/>
        </authorList>
    </citation>
    <scope>NUCLEOTIDE SEQUENCE [LARGE SCALE GENOMIC DNA]</scope>
    <source>
        <strain evidence="4 5">NPDC052768</strain>
    </source>
</reference>
<keyword evidence="2" id="KW-0012">Acyltransferase</keyword>
<comment type="caution">
    <text evidence="4">The sequence shown here is derived from an EMBL/GenBank/DDBJ whole genome shotgun (WGS) entry which is preliminary data.</text>
</comment>
<evidence type="ECO:0000313" key="5">
    <source>
        <dbReference type="Proteomes" id="UP001552527"/>
    </source>
</evidence>